<dbReference type="AlphaFoldDB" id="A0A8H5TKN6"/>
<dbReference type="InterPro" id="IPR011990">
    <property type="entry name" value="TPR-like_helical_dom_sf"/>
</dbReference>
<dbReference type="Pfam" id="PF07714">
    <property type="entry name" value="PK_Tyr_Ser-Thr"/>
    <property type="match status" value="1"/>
</dbReference>
<dbReference type="SUPFAM" id="SSF56112">
    <property type="entry name" value="Protein kinase-like (PK-like)"/>
    <property type="match status" value="1"/>
</dbReference>
<protein>
    <submittedName>
        <fullName evidence="2">Serine threonine kinase</fullName>
    </submittedName>
</protein>
<evidence type="ECO:0000313" key="2">
    <source>
        <dbReference type="EMBL" id="KAF5671586.1"/>
    </source>
</evidence>
<dbReference type="Proteomes" id="UP000562682">
    <property type="component" value="Unassembled WGS sequence"/>
</dbReference>
<dbReference type="EMBL" id="JAAOAK010000348">
    <property type="protein sequence ID" value="KAF5671586.1"/>
    <property type="molecule type" value="Genomic_DNA"/>
</dbReference>
<comment type="caution">
    <text evidence="2">The sequence shown here is derived from an EMBL/GenBank/DDBJ whole genome shotgun (WGS) entry which is preliminary data.</text>
</comment>
<dbReference type="InterPro" id="IPR011009">
    <property type="entry name" value="Kinase-like_dom_sf"/>
</dbReference>
<evidence type="ECO:0000313" key="3">
    <source>
        <dbReference type="Proteomes" id="UP000562682"/>
    </source>
</evidence>
<dbReference type="GO" id="GO:0004672">
    <property type="term" value="F:protein kinase activity"/>
    <property type="evidence" value="ECO:0007669"/>
    <property type="project" value="InterPro"/>
</dbReference>
<feature type="domain" description="Protein kinase" evidence="1">
    <location>
        <begin position="1"/>
        <end position="254"/>
    </location>
</feature>
<dbReference type="PROSITE" id="PS00108">
    <property type="entry name" value="PROTEIN_KINASE_ST"/>
    <property type="match status" value="1"/>
</dbReference>
<dbReference type="InterPro" id="IPR000719">
    <property type="entry name" value="Prot_kinase_dom"/>
</dbReference>
<accession>A0A8H5TKN6</accession>
<keyword evidence="2" id="KW-0418">Kinase</keyword>
<gene>
    <name evidence="2" type="ORF">FDENT_10880</name>
</gene>
<reference evidence="2 3" key="1">
    <citation type="submission" date="2020-05" db="EMBL/GenBank/DDBJ databases">
        <title>Identification and distribution of gene clusters putatively required for synthesis of sphingolipid metabolism inhibitors in phylogenetically diverse species of the filamentous fungus Fusarium.</title>
        <authorList>
            <person name="Kim H.-S."/>
            <person name="Busman M."/>
            <person name="Brown D.W."/>
            <person name="Divon H."/>
            <person name="Uhlig S."/>
            <person name="Proctor R.H."/>
        </authorList>
    </citation>
    <scope>NUCLEOTIDE SEQUENCE [LARGE SCALE GENOMIC DNA]</scope>
    <source>
        <strain evidence="2 3">NRRL 25311</strain>
    </source>
</reference>
<organism evidence="2 3">
    <name type="scientific">Fusarium denticulatum</name>
    <dbReference type="NCBI Taxonomy" id="48507"/>
    <lineage>
        <taxon>Eukaryota</taxon>
        <taxon>Fungi</taxon>
        <taxon>Dikarya</taxon>
        <taxon>Ascomycota</taxon>
        <taxon>Pezizomycotina</taxon>
        <taxon>Sordariomycetes</taxon>
        <taxon>Hypocreomycetidae</taxon>
        <taxon>Hypocreales</taxon>
        <taxon>Nectriaceae</taxon>
        <taxon>Fusarium</taxon>
        <taxon>Fusarium fujikuroi species complex</taxon>
    </lineage>
</organism>
<dbReference type="Gene3D" id="1.10.510.10">
    <property type="entry name" value="Transferase(Phosphotransferase) domain 1"/>
    <property type="match status" value="1"/>
</dbReference>
<dbReference type="InterPro" id="IPR001245">
    <property type="entry name" value="Ser-Thr/Tyr_kinase_cat_dom"/>
</dbReference>
<dbReference type="PROSITE" id="PS50011">
    <property type="entry name" value="PROTEIN_KINASE_DOM"/>
    <property type="match status" value="1"/>
</dbReference>
<proteinExistence type="predicted"/>
<evidence type="ECO:0000259" key="1">
    <source>
        <dbReference type="PROSITE" id="PS50011"/>
    </source>
</evidence>
<keyword evidence="2" id="KW-0808">Transferase</keyword>
<dbReference type="InterPro" id="IPR008271">
    <property type="entry name" value="Ser/Thr_kinase_AS"/>
</dbReference>
<keyword evidence="3" id="KW-1185">Reference proteome</keyword>
<dbReference type="GO" id="GO:0005524">
    <property type="term" value="F:ATP binding"/>
    <property type="evidence" value="ECO:0007669"/>
    <property type="project" value="InterPro"/>
</dbReference>
<dbReference type="Gene3D" id="1.25.40.10">
    <property type="entry name" value="Tetratricopeptide repeat domain"/>
    <property type="match status" value="1"/>
</dbReference>
<sequence length="503" mass="58662">MGSERGISMLPAERLALCCQIARAMVDLEDMSCIHGDLKPKNILVYEEEAHNGALVIRITDFGHATDMNCTKELAHCYYIRFVTPRNEALSADWLEKSRLHSIFPGELDALRSRPRLGYLPLTSWSKQSSPDVQTTSYNVSYYLGRRSLRKVIEVMRNELSDWKAALGHEHWIIRNRLSTNFHLEISRADPLGNYQKSDLTNRNTPQLLTMRARAKALLANAYESKSKLGEAEDLRRESARDLARLLGEEHPLALEQMARLASLLGLRRKKEESRRLYERVGKIATSSWSSSHNLALLAQQNLRQAPNIFWWYLRRSHPELFQKELIESYQVTMGNYSNNTICAMQSGVWLLCQEFRWVEALKLMEHTLRHAAIAFRDNPVMIQHYQRNAKSVRWMCFGHGNKFAIWFFKLRFRWAIGPPLFIMLRLFDAEELQRRYQHVWGPFYKVKALLVAREPYHFDPFKDPDYTEQGSADAIEAGAVEAQNYPWFRWFSVNQLHPVTER</sequence>
<name>A0A8H5TKN6_9HYPO</name>